<dbReference type="RefSeq" id="WP_157399930.1">
    <property type="nucleotide sequence ID" value="NZ_WSEL01000009.1"/>
</dbReference>
<comment type="caution">
    <text evidence="3">The sequence shown here is derived from an EMBL/GenBank/DDBJ whole genome shotgun (WGS) entry which is preliminary data.</text>
</comment>
<dbReference type="PROSITE" id="PS50263">
    <property type="entry name" value="CN_HYDROLASE"/>
    <property type="match status" value="1"/>
</dbReference>
<evidence type="ECO:0000259" key="2">
    <source>
        <dbReference type="PROSITE" id="PS50263"/>
    </source>
</evidence>
<dbReference type="GO" id="GO:0033388">
    <property type="term" value="P:putrescine biosynthetic process from arginine"/>
    <property type="evidence" value="ECO:0007669"/>
    <property type="project" value="TreeGrafter"/>
</dbReference>
<dbReference type="CDD" id="cd07197">
    <property type="entry name" value="nitrilase"/>
    <property type="match status" value="1"/>
</dbReference>
<evidence type="ECO:0000256" key="1">
    <source>
        <dbReference type="ARBA" id="ARBA00022801"/>
    </source>
</evidence>
<dbReference type="InterPro" id="IPR050345">
    <property type="entry name" value="Aliph_Amidase/BUP"/>
</dbReference>
<reference evidence="3 4" key="1">
    <citation type="submission" date="2019-12" db="EMBL/GenBank/DDBJ databases">
        <authorList>
            <person name="Huq M.A."/>
        </authorList>
    </citation>
    <scope>NUCLEOTIDE SEQUENCE [LARGE SCALE GENOMIC DNA]</scope>
    <source>
        <strain evidence="3 4">MAH-25</strain>
    </source>
</reference>
<dbReference type="PANTHER" id="PTHR43674">
    <property type="entry name" value="NITRILASE C965.09-RELATED"/>
    <property type="match status" value="1"/>
</dbReference>
<evidence type="ECO:0000313" key="3">
    <source>
        <dbReference type="EMBL" id="MVQ31929.1"/>
    </source>
</evidence>
<gene>
    <name evidence="3" type="ORF">GON04_20895</name>
</gene>
<dbReference type="GO" id="GO:0016746">
    <property type="term" value="F:acyltransferase activity"/>
    <property type="evidence" value="ECO:0007669"/>
    <property type="project" value="UniProtKB-KW"/>
</dbReference>
<dbReference type="InterPro" id="IPR003010">
    <property type="entry name" value="C-N_Hydrolase"/>
</dbReference>
<dbReference type="Proteomes" id="UP000469385">
    <property type="component" value="Unassembled WGS sequence"/>
</dbReference>
<dbReference type="AlphaFoldDB" id="A0A6N8IY29"/>
<dbReference type="Pfam" id="PF00795">
    <property type="entry name" value="CN_hydrolase"/>
    <property type="match status" value="1"/>
</dbReference>
<protein>
    <submittedName>
        <fullName evidence="3">Acyltransferase</fullName>
    </submittedName>
</protein>
<dbReference type="Gene3D" id="3.60.110.10">
    <property type="entry name" value="Carbon-nitrogen hydrolase"/>
    <property type="match status" value="1"/>
</dbReference>
<name>A0A6N8IY29_9BURK</name>
<keyword evidence="1" id="KW-0378">Hydrolase</keyword>
<dbReference type="SUPFAM" id="SSF56317">
    <property type="entry name" value="Carbon-nitrogen hydrolase"/>
    <property type="match status" value="1"/>
</dbReference>
<keyword evidence="3" id="KW-0808">Transferase</keyword>
<keyword evidence="4" id="KW-1185">Reference proteome</keyword>
<evidence type="ECO:0000313" key="4">
    <source>
        <dbReference type="Proteomes" id="UP000469385"/>
    </source>
</evidence>
<organism evidence="3 4">
    <name type="scientific">Ramlibacter pinisoli</name>
    <dbReference type="NCBI Taxonomy" id="2682844"/>
    <lineage>
        <taxon>Bacteria</taxon>
        <taxon>Pseudomonadati</taxon>
        <taxon>Pseudomonadota</taxon>
        <taxon>Betaproteobacteria</taxon>
        <taxon>Burkholderiales</taxon>
        <taxon>Comamonadaceae</taxon>
        <taxon>Ramlibacter</taxon>
    </lineage>
</organism>
<sequence length="289" mass="31986">MARSLVLAAAQTGSVDDGDLRGIEAAAQAMLDEAARQQVQLLTFGELFLTPFFANQLVEDFDRWFLHDAHPVLLGLREKARRHGIALVLPFAERARDGYYNSAFVYDGDGREAGRYRKTHIPAYFPTEGPGGTGSYEKFYFTPGARLETYAVAGTRIGVQICNDRLYPEASRALALQGAELIVMPIAFSTYADPAQRSSIWEIPLRARAYENGVFVLACNRVGTEGPRHHLGRSMVVDPRGMIVTEAGTEAPELLTVQVDLDAVPAARKKFPWWRDRRPDLYGPLVGDA</sequence>
<feature type="domain" description="CN hydrolase" evidence="2">
    <location>
        <begin position="5"/>
        <end position="261"/>
    </location>
</feature>
<dbReference type="InterPro" id="IPR036526">
    <property type="entry name" value="C-N_Hydrolase_sf"/>
</dbReference>
<proteinExistence type="predicted"/>
<keyword evidence="3" id="KW-0012">Acyltransferase</keyword>
<accession>A0A6N8IY29</accession>
<dbReference type="GO" id="GO:0050126">
    <property type="term" value="F:N-carbamoylputrescine amidase activity"/>
    <property type="evidence" value="ECO:0007669"/>
    <property type="project" value="TreeGrafter"/>
</dbReference>
<dbReference type="PANTHER" id="PTHR43674:SF2">
    <property type="entry name" value="BETA-UREIDOPROPIONASE"/>
    <property type="match status" value="1"/>
</dbReference>
<dbReference type="EMBL" id="WSEL01000009">
    <property type="protein sequence ID" value="MVQ31929.1"/>
    <property type="molecule type" value="Genomic_DNA"/>
</dbReference>